<accession>A0ACA6AWG5</accession>
<dbReference type="Proteomes" id="UP000000435">
    <property type="component" value="Chromosome"/>
</dbReference>
<sequence length="293" mass="34352">MGGVMMELMESKLTKRVVVPELEEILYKEHKVLDKGFVRLVDYMGSDESVVQSARISYGRGTKSVNQDAALINYLMRHSHTTPFEMCEIKFHIKLPIFVARQWVRHRTANVNEYSARYSVLDREFYIPEHDQIAKQSENNAQGRGSSLSHEDAEYVTDLLVHDSNMVYETYNKFLEKGISREISRVNLTLNYYTEWYWKIDLHNLLHFLKLRSEMNAQYEIRVYAKAILEIVKKWVPLTYAAFVEYSLESQHLSKSALDVVRRLIAGEEVAREDTSIGKREWKELMSILENEL</sequence>
<keyword evidence="1" id="KW-0489">Methyltransferase</keyword>
<keyword evidence="1" id="KW-0808">Transferase</keyword>
<proteinExistence type="predicted"/>
<organism evidence="1 2">
    <name type="scientific">Ehrlichia canis (strain Jake)</name>
    <dbReference type="NCBI Taxonomy" id="269484"/>
    <lineage>
        <taxon>Bacteria</taxon>
        <taxon>Pseudomonadati</taxon>
        <taxon>Pseudomonadota</taxon>
        <taxon>Alphaproteobacteria</taxon>
        <taxon>Rickettsiales</taxon>
        <taxon>Anaplasmataceae</taxon>
        <taxon>Ehrlichia</taxon>
    </lineage>
</organism>
<name>A0ACA6AWG5_EHRCJ</name>
<keyword evidence="2" id="KW-1185">Reference proteome</keyword>
<dbReference type="EMBL" id="CP000107">
    <property type="protein sequence ID" value="AAZ68718.1"/>
    <property type="molecule type" value="Genomic_DNA"/>
</dbReference>
<dbReference type="EC" id="2.1.1.148" evidence="1"/>
<evidence type="ECO:0000313" key="2">
    <source>
        <dbReference type="Proteomes" id="UP000000435"/>
    </source>
</evidence>
<reference evidence="2" key="1">
    <citation type="journal article" date="2006" name="J. Bacteriol.">
        <title>The genome of the obligately intracellular bacterium Ehrlichia canis reveals themes of complex membrane structure and immune evasion strategies.</title>
        <authorList>
            <person name="Mavromatis K."/>
            <person name="Doyle C.K."/>
            <person name="Lykidis A."/>
            <person name="Ivanova N."/>
            <person name="Francino M.P."/>
            <person name="Chain P."/>
            <person name="Shin M."/>
            <person name="Malfatti S."/>
            <person name="Larimer F."/>
            <person name="Copeland A."/>
            <person name="Detter J.C."/>
            <person name="Land M."/>
            <person name="Richardson P.M."/>
            <person name="Yu X.J."/>
            <person name="Walker D.H."/>
            <person name="McBride J.W."/>
            <person name="Kyrpides N.C."/>
        </authorList>
    </citation>
    <scope>NUCLEOTIDE SEQUENCE [LARGE SCALE GENOMIC DNA]</scope>
    <source>
        <strain evidence="2">Jake</strain>
    </source>
</reference>
<protein>
    <submittedName>
        <fullName evidence="1">Thymidylate synthase (FAD)</fullName>
        <ecNumber evidence="1">2.1.1.148</ecNumber>
    </submittedName>
</protein>
<gene>
    <name evidence="1" type="ordered locus">Ecaj_0686</name>
</gene>
<evidence type="ECO:0000313" key="1">
    <source>
        <dbReference type="EMBL" id="AAZ68718.1"/>
    </source>
</evidence>